<gene>
    <name evidence="2" type="ORF">OEZ60_20520</name>
</gene>
<accession>A0ABT2X8Z1</accession>
<organism evidence="2 3">
    <name type="scientific">Albidovulum salinarum</name>
    <dbReference type="NCBI Taxonomy" id="2984153"/>
    <lineage>
        <taxon>Bacteria</taxon>
        <taxon>Pseudomonadati</taxon>
        <taxon>Pseudomonadota</taxon>
        <taxon>Alphaproteobacteria</taxon>
        <taxon>Rhodobacterales</taxon>
        <taxon>Paracoccaceae</taxon>
        <taxon>Albidovulum</taxon>
    </lineage>
</organism>
<protein>
    <submittedName>
        <fullName evidence="2">DUF3164 family protein</fullName>
    </submittedName>
</protein>
<feature type="region of interest" description="Disordered" evidence="1">
    <location>
        <begin position="1"/>
        <end position="20"/>
    </location>
</feature>
<dbReference type="EMBL" id="JAOVQO010000028">
    <property type="protein sequence ID" value="MCU9850373.1"/>
    <property type="molecule type" value="Genomic_DNA"/>
</dbReference>
<keyword evidence="3" id="KW-1185">Reference proteome</keyword>
<evidence type="ECO:0000256" key="1">
    <source>
        <dbReference type="SAM" id="MobiDB-lite"/>
    </source>
</evidence>
<reference evidence="2 3" key="1">
    <citation type="submission" date="2022-10" db="EMBL/GenBank/DDBJ databases">
        <title>Defluviimonas sp. nov., isolated from ocean surface sediments.</title>
        <authorList>
            <person name="He W."/>
            <person name="Wang L."/>
            <person name="Zhang D.-F."/>
        </authorList>
    </citation>
    <scope>NUCLEOTIDE SEQUENCE [LARGE SCALE GENOMIC DNA]</scope>
    <source>
        <strain evidence="2 3">WL0024</strain>
    </source>
</reference>
<evidence type="ECO:0000313" key="3">
    <source>
        <dbReference type="Proteomes" id="UP001209535"/>
    </source>
</evidence>
<dbReference type="Proteomes" id="UP001209535">
    <property type="component" value="Unassembled WGS sequence"/>
</dbReference>
<dbReference type="Pfam" id="PF11363">
    <property type="entry name" value="DUF3164"/>
    <property type="match status" value="1"/>
</dbReference>
<feature type="compositionally biased region" description="Basic and acidic residues" evidence="1">
    <location>
        <begin position="1"/>
        <end position="12"/>
    </location>
</feature>
<evidence type="ECO:0000313" key="2">
    <source>
        <dbReference type="EMBL" id="MCU9850373.1"/>
    </source>
</evidence>
<name>A0ABT2X8Z1_9RHOB</name>
<sequence>MMPDETATREYRPYPPARIPTGRVMIDDQEHILGPDGAKLPIGTVKPQNVMEDELVRSEMSHAVALSDQLSRFLAHFHDNLGAFEALVAERYGATVGGKKGNKTLMSYDGLFKVQVQVADNIVFGPELQVAKTLVDECLTDWTASAGDELKAVVTRAFNTDKEGQINRAALYSLLRLEISDERWKAAMQAIRDAMRVVGSKSYVRFYRRDAADAPWAAVTIDLAKA</sequence>
<comment type="caution">
    <text evidence="2">The sequence shown here is derived from an EMBL/GenBank/DDBJ whole genome shotgun (WGS) entry which is preliminary data.</text>
</comment>
<proteinExistence type="predicted"/>
<dbReference type="InterPro" id="IPR021505">
    <property type="entry name" value="Phage_B3_Orf6"/>
</dbReference>